<dbReference type="RefSeq" id="WP_377550870.1">
    <property type="nucleotide sequence ID" value="NZ_JBHSBN010000024.1"/>
</dbReference>
<dbReference type="PROSITE" id="PS51186">
    <property type="entry name" value="GNAT"/>
    <property type="match status" value="1"/>
</dbReference>
<name>A0ABV8KV19_9ACTN</name>
<dbReference type="EMBL" id="JBHSBN010000024">
    <property type="protein sequence ID" value="MFC4109466.1"/>
    <property type="molecule type" value="Genomic_DNA"/>
</dbReference>
<keyword evidence="2" id="KW-0012">Acyltransferase</keyword>
<keyword evidence="2" id="KW-0808">Transferase</keyword>
<dbReference type="Pfam" id="PF00583">
    <property type="entry name" value="Acetyltransf_1"/>
    <property type="match status" value="1"/>
</dbReference>
<protein>
    <submittedName>
        <fullName evidence="2">GNAT family N-acetyltransferase</fullName>
        <ecNumber evidence="2">2.3.1.-</ecNumber>
    </submittedName>
</protein>
<dbReference type="InterPro" id="IPR000182">
    <property type="entry name" value="GNAT_dom"/>
</dbReference>
<reference evidence="3" key="1">
    <citation type="journal article" date="2019" name="Int. J. Syst. Evol. Microbiol.">
        <title>The Global Catalogue of Microorganisms (GCM) 10K type strain sequencing project: providing services to taxonomists for standard genome sequencing and annotation.</title>
        <authorList>
            <consortium name="The Broad Institute Genomics Platform"/>
            <consortium name="The Broad Institute Genome Sequencing Center for Infectious Disease"/>
            <person name="Wu L."/>
            <person name="Ma J."/>
        </authorList>
    </citation>
    <scope>NUCLEOTIDE SEQUENCE [LARGE SCALE GENOMIC DNA]</scope>
    <source>
        <strain evidence="3">2902at01</strain>
    </source>
</reference>
<proteinExistence type="predicted"/>
<sequence length="234" mass="24949">MRVVEVDCPSPLAGTAYADVLAPSFPPDELVAEPVLRAGLVTGRYVLAVAVDGTRPAAAAVVERFPTAGALLLLFLATRPGTRGGGLGSRLLEWARDDLFRREAAAVLLAEIEHPAAHPGSPEHGDPAARLRFYARHGARAVDLPYFQPALDARGNRVYGLILALLASRDGPADSVASPPLRRFVLANVEQGEGRIGTDLDLLALRRRLESTDRLPLLPLDDPARLPLSARTPA</sequence>
<dbReference type="SUPFAM" id="SSF55729">
    <property type="entry name" value="Acyl-CoA N-acyltransferases (Nat)"/>
    <property type="match status" value="1"/>
</dbReference>
<gene>
    <name evidence="2" type="ORF">ACFOX0_26485</name>
</gene>
<feature type="domain" description="N-acetyltransferase" evidence="1">
    <location>
        <begin position="4"/>
        <end position="168"/>
    </location>
</feature>
<evidence type="ECO:0000259" key="1">
    <source>
        <dbReference type="PROSITE" id="PS51186"/>
    </source>
</evidence>
<keyword evidence="3" id="KW-1185">Reference proteome</keyword>
<dbReference type="Gene3D" id="3.40.630.30">
    <property type="match status" value="1"/>
</dbReference>
<dbReference type="InterPro" id="IPR016181">
    <property type="entry name" value="Acyl_CoA_acyltransferase"/>
</dbReference>
<organism evidence="2 3">
    <name type="scientific">Micromonospora zhanjiangensis</name>
    <dbReference type="NCBI Taxonomy" id="1522057"/>
    <lineage>
        <taxon>Bacteria</taxon>
        <taxon>Bacillati</taxon>
        <taxon>Actinomycetota</taxon>
        <taxon>Actinomycetes</taxon>
        <taxon>Micromonosporales</taxon>
        <taxon>Micromonosporaceae</taxon>
        <taxon>Micromonospora</taxon>
    </lineage>
</organism>
<accession>A0ABV8KV19</accession>
<dbReference type="GO" id="GO:0016746">
    <property type="term" value="F:acyltransferase activity"/>
    <property type="evidence" value="ECO:0007669"/>
    <property type="project" value="UniProtKB-KW"/>
</dbReference>
<dbReference type="Proteomes" id="UP001595868">
    <property type="component" value="Unassembled WGS sequence"/>
</dbReference>
<dbReference type="EC" id="2.3.1.-" evidence="2"/>
<evidence type="ECO:0000313" key="2">
    <source>
        <dbReference type="EMBL" id="MFC4109466.1"/>
    </source>
</evidence>
<evidence type="ECO:0000313" key="3">
    <source>
        <dbReference type="Proteomes" id="UP001595868"/>
    </source>
</evidence>
<comment type="caution">
    <text evidence="2">The sequence shown here is derived from an EMBL/GenBank/DDBJ whole genome shotgun (WGS) entry which is preliminary data.</text>
</comment>